<proteinExistence type="predicted"/>
<organism evidence="1 2">
    <name type="scientific">Burkholderia ubonensis</name>
    <dbReference type="NCBI Taxonomy" id="101571"/>
    <lineage>
        <taxon>Bacteria</taxon>
        <taxon>Pseudomonadati</taxon>
        <taxon>Pseudomonadota</taxon>
        <taxon>Betaproteobacteria</taxon>
        <taxon>Burkholderiales</taxon>
        <taxon>Burkholderiaceae</taxon>
        <taxon>Burkholderia</taxon>
        <taxon>Burkholderia cepacia complex</taxon>
    </lineage>
</organism>
<dbReference type="EMBL" id="LPBJ01000026">
    <property type="protein sequence ID" value="KVQ01116.1"/>
    <property type="molecule type" value="Genomic_DNA"/>
</dbReference>
<dbReference type="Proteomes" id="UP000056453">
    <property type="component" value="Unassembled WGS sequence"/>
</dbReference>
<keyword evidence="2" id="KW-1185">Reference proteome</keyword>
<gene>
    <name evidence="1" type="ORF">WJ96_33790</name>
</gene>
<sequence>MAPEADAAPPTAVLLAPDAFAPGPTDTPPTLLAWIPPPVIAVDSDARLSFVVLNPVESDAIPLCDVLKPVDSDETLLLVVLSPVDRELTLLFVELSPVDNELRPLCVVDSALAVEVDNEASAWVTAFICDPFTASVDVAEIRPAATLTICRSAPGAPTLTTLVGRPPANEYI</sequence>
<accession>A0AAW3N0Y7</accession>
<reference evidence="1 2" key="1">
    <citation type="submission" date="2015-11" db="EMBL/GenBank/DDBJ databases">
        <title>Expanding the genomic diversity of Burkholderia species for the development of highly accurate diagnostics.</title>
        <authorList>
            <person name="Sahl J."/>
            <person name="Keim P."/>
            <person name="Wagner D."/>
        </authorList>
    </citation>
    <scope>NUCLEOTIDE SEQUENCE [LARGE SCALE GENOMIC DNA]</scope>
    <source>
        <strain evidence="1 2">MSMB1808WGS</strain>
    </source>
</reference>
<protein>
    <submittedName>
        <fullName evidence="1">Chromosome partitioning protein ParA</fullName>
    </submittedName>
</protein>
<dbReference type="AlphaFoldDB" id="A0AAW3N0Y7"/>
<evidence type="ECO:0000313" key="1">
    <source>
        <dbReference type="EMBL" id="KVQ01116.1"/>
    </source>
</evidence>
<evidence type="ECO:0000313" key="2">
    <source>
        <dbReference type="Proteomes" id="UP000056453"/>
    </source>
</evidence>
<comment type="caution">
    <text evidence="1">The sequence shown here is derived from an EMBL/GenBank/DDBJ whole genome shotgun (WGS) entry which is preliminary data.</text>
</comment>
<name>A0AAW3N0Y7_9BURK</name>